<dbReference type="EMBL" id="VIFM01000002">
    <property type="protein sequence ID" value="TQF17902.1"/>
    <property type="molecule type" value="Genomic_DNA"/>
</dbReference>
<gene>
    <name evidence="1" type="ORF">FJV41_00720</name>
</gene>
<sequence length="428" mass="48012">MGFWKKLFGLEKAGSESSASPPETVSPREYLWREMEAALKAVPTVTEVTRLPDDYGLRFLKNGEAVQMYLDNLFAETREVSPDERAQQIGRFLSAFAGESRDKLSWKEARKRLLPVVRSATFGLMAPPGESRPRPMVERRTIPFLRELLVLDLPDATMYVQHDHLKEWGVSEAKAFKAAFANLDRIHASGVELQEENPSPLWSVDSNDTYEASRLLHPGFLASFTPRVNGRPIAIIPTRSTLVIAGDGDPALLKRLCTLAEREHEASTRGISPALYTVDDAGHVVPYRLAGNDEFAQLVRRGHLRLAMGEYATQKQLLEAQHAAEDVDVFVASFGVLVREQDNRPISWSSWSKDVDTLLPVTDVVAIQAGEEDFFMVAYPDVERIASRYLSFMPELWPPRYRTIAWPSNAVLNELRAAQVDLAAYADD</sequence>
<accession>A0A540X9J6</accession>
<dbReference type="InterPro" id="IPR010838">
    <property type="entry name" value="DUF1444"/>
</dbReference>
<dbReference type="RefSeq" id="WP_141640418.1">
    <property type="nucleotide sequence ID" value="NZ_VIFM01000002.1"/>
</dbReference>
<organism evidence="1 2">
    <name type="scientific">Myxococcus llanfairpwllgwyngyllgogerychwyrndrobwllllantysiliogogogochensis</name>
    <dbReference type="NCBI Taxonomy" id="2590453"/>
    <lineage>
        <taxon>Bacteria</taxon>
        <taxon>Pseudomonadati</taxon>
        <taxon>Myxococcota</taxon>
        <taxon>Myxococcia</taxon>
        <taxon>Myxococcales</taxon>
        <taxon>Cystobacterineae</taxon>
        <taxon>Myxococcaceae</taxon>
        <taxon>Myxococcus</taxon>
    </lineage>
</organism>
<dbReference type="Proteomes" id="UP000315369">
    <property type="component" value="Unassembled WGS sequence"/>
</dbReference>
<dbReference type="Pfam" id="PF07285">
    <property type="entry name" value="DUF1444"/>
    <property type="match status" value="1"/>
</dbReference>
<proteinExistence type="predicted"/>
<comment type="caution">
    <text evidence="1">The sequence shown here is derived from an EMBL/GenBank/DDBJ whole genome shotgun (WGS) entry which is preliminary data.</text>
</comment>
<protein>
    <submittedName>
        <fullName evidence="1">DUF1444 family protein</fullName>
    </submittedName>
</protein>
<evidence type="ECO:0000313" key="2">
    <source>
        <dbReference type="Proteomes" id="UP000315369"/>
    </source>
</evidence>
<keyword evidence="2" id="KW-1185">Reference proteome</keyword>
<reference evidence="1 2" key="1">
    <citation type="submission" date="2019-06" db="EMBL/GenBank/DDBJ databases">
        <authorList>
            <person name="Livingstone P."/>
            <person name="Whitworth D."/>
        </authorList>
    </citation>
    <scope>NUCLEOTIDE SEQUENCE [LARGE SCALE GENOMIC DNA]</scope>
    <source>
        <strain evidence="1 2">AM401</strain>
    </source>
</reference>
<evidence type="ECO:0000313" key="1">
    <source>
        <dbReference type="EMBL" id="TQF17902.1"/>
    </source>
</evidence>
<name>A0A540X9J6_9BACT</name>
<dbReference type="OrthoDB" id="259915at2"/>
<dbReference type="AlphaFoldDB" id="A0A540X9J6"/>